<protein>
    <submittedName>
        <fullName evidence="1">Uncharacterized protein</fullName>
    </submittedName>
</protein>
<organism evidence="1 2">
    <name type="scientific">Roseateles hydrophilus</name>
    <dbReference type="NCBI Taxonomy" id="2975054"/>
    <lineage>
        <taxon>Bacteria</taxon>
        <taxon>Pseudomonadati</taxon>
        <taxon>Pseudomonadota</taxon>
        <taxon>Betaproteobacteria</taxon>
        <taxon>Burkholderiales</taxon>
        <taxon>Sphaerotilaceae</taxon>
        <taxon>Roseateles</taxon>
    </lineage>
</organism>
<evidence type="ECO:0000313" key="1">
    <source>
        <dbReference type="EMBL" id="MCY4746422.1"/>
    </source>
</evidence>
<accession>A0ACC6CD99</accession>
<reference evidence="1" key="1">
    <citation type="submission" date="2022-08" db="EMBL/GenBank/DDBJ databases">
        <title>Genome sequencing of Pelomonas sp. UHG3.</title>
        <authorList>
            <person name="So Y."/>
        </authorList>
    </citation>
    <scope>NUCLEOTIDE SEQUENCE</scope>
    <source>
        <strain evidence="1">UHG3</strain>
    </source>
</reference>
<gene>
    <name evidence="1" type="ORF">NYO99_15670</name>
</gene>
<evidence type="ECO:0000313" key="2">
    <source>
        <dbReference type="Proteomes" id="UP001076464"/>
    </source>
</evidence>
<proteinExistence type="predicted"/>
<dbReference type="EMBL" id="JAPPUY010000004">
    <property type="protein sequence ID" value="MCY4746422.1"/>
    <property type="molecule type" value="Genomic_DNA"/>
</dbReference>
<dbReference type="Proteomes" id="UP001076464">
    <property type="component" value="Unassembled WGS sequence"/>
</dbReference>
<comment type="caution">
    <text evidence="1">The sequence shown here is derived from an EMBL/GenBank/DDBJ whole genome shotgun (WGS) entry which is preliminary data.</text>
</comment>
<sequence>MLIPVVYPPPDASPPKVFTPTPPPQRPDEITPPPPPPPPPAGGEPPAPRPEGDVPRLLYLLRVLWLCAFPVGIVLAGVAVLLGLDQARETLLALEVGSVQTALLVATFGLWLLLGWYTSRLLLDRRFTPDSLGECTHPRFALALRSWLPRALIPIGGLPLAAFFLLQPRERLIGVALLAVTAVLTLFVHKRRAWLLKLGEGSRLARWLALDWRRDAIASFAREDRMSTPSRALVAAMLVLQWAAFAALLAWPEATARAFGAPALVLLALGSWIVFGGILLTYVPKALIGYPLTALPLLLFALFAPLNDNHRVADPERSAARPNLNRQPAEAWLQGWLNTVGADGKRPLVIVAAAGGASRAAYWSSAALARLQELGEQEGVNFADAVFTISGTSGGALGAASFVAALDARRQAQDSAACTPWKLVRDFTGQDHLAAPVGGLLYADLMQRLLPVAFPGADRSLMLEQVWARDWPRSLARHCPARAAAHANPWDDALTALHGRATPAEWLPLLALNSAALARGQRVYQSDYLLSGGDGLDLLDPTLGLDVDRLTLAQAVHNSARFPYISPSAAVPFKQAHKGGESGNPDDASDKGRVWDRLGDGGYVEASATLALSDLLRELEAGGRLKACKPEDDCAANGILDRSRLRLLLLVNSPSEVEDWLCRDAPQAADAQPLDSRRYRARDIPLHELAGPPLGILNANDARGRDSTVELIKRVGGCGQVAELRLPAVRGQRPPSMNWMLNADSRRFIDAALLEKLPVSDSTVGPAQAQLNAHLRQAKGWLMQMKAATP</sequence>
<name>A0ACC6CD99_9BURK</name>
<keyword evidence="2" id="KW-1185">Reference proteome</keyword>